<dbReference type="Pfam" id="PF08241">
    <property type="entry name" value="Methyltransf_11"/>
    <property type="match status" value="1"/>
</dbReference>
<feature type="domain" description="Methyltransferase type 11" evidence="1">
    <location>
        <begin position="90"/>
        <end position="180"/>
    </location>
</feature>
<evidence type="ECO:0000313" key="3">
    <source>
        <dbReference type="Proteomes" id="UP000612362"/>
    </source>
</evidence>
<evidence type="ECO:0000259" key="1">
    <source>
        <dbReference type="Pfam" id="PF08241"/>
    </source>
</evidence>
<sequence length="238" mass="27187">MNISTPPTEYFQLQAAAFIRGWLAHKEVLAPTHPLRQKPLEMLSGEALQELINLAHQHELRIHRFKRTMELPRVHKVLGILKGMQPANLLDVGSGRGAFLWPLLDTFPYLPVTAIDILDYRVADMHMAQEGGLHLLTALQANVTQLPFANNTFDVVTMLEVLEHVPDTERALRELCRIAKRFLILTVPSREDDNPEHIHLFTPDRLTKLLHQQGIQRVTIDYVPKHLLIVARTDHANK</sequence>
<accession>A0A8J3MR36</accession>
<dbReference type="PANTHER" id="PTHR43591">
    <property type="entry name" value="METHYLTRANSFERASE"/>
    <property type="match status" value="1"/>
</dbReference>
<protein>
    <recommendedName>
        <fullName evidence="1">Methyltransferase type 11 domain-containing protein</fullName>
    </recommendedName>
</protein>
<dbReference type="InterPro" id="IPR029063">
    <property type="entry name" value="SAM-dependent_MTases_sf"/>
</dbReference>
<dbReference type="Gene3D" id="3.40.50.150">
    <property type="entry name" value="Vaccinia Virus protein VP39"/>
    <property type="match status" value="1"/>
</dbReference>
<dbReference type="AlphaFoldDB" id="A0A8J3MR36"/>
<gene>
    <name evidence="2" type="ORF">KSX_14210</name>
</gene>
<dbReference type="EMBL" id="BNJF01000001">
    <property type="protein sequence ID" value="GHO43258.1"/>
    <property type="molecule type" value="Genomic_DNA"/>
</dbReference>
<dbReference type="SUPFAM" id="SSF53335">
    <property type="entry name" value="S-adenosyl-L-methionine-dependent methyltransferases"/>
    <property type="match status" value="1"/>
</dbReference>
<dbReference type="CDD" id="cd02440">
    <property type="entry name" value="AdoMet_MTases"/>
    <property type="match status" value="1"/>
</dbReference>
<dbReference type="InterPro" id="IPR013216">
    <property type="entry name" value="Methyltransf_11"/>
</dbReference>
<keyword evidence="3" id="KW-1185">Reference proteome</keyword>
<reference evidence="2" key="1">
    <citation type="submission" date="2020-10" db="EMBL/GenBank/DDBJ databases">
        <title>Taxonomic study of unclassified bacteria belonging to the class Ktedonobacteria.</title>
        <authorList>
            <person name="Yabe S."/>
            <person name="Wang C.M."/>
            <person name="Zheng Y."/>
            <person name="Sakai Y."/>
            <person name="Cavaletti L."/>
            <person name="Monciardini P."/>
            <person name="Donadio S."/>
        </authorList>
    </citation>
    <scope>NUCLEOTIDE SEQUENCE</scope>
    <source>
        <strain evidence="2">SOSP1-1</strain>
    </source>
</reference>
<evidence type="ECO:0000313" key="2">
    <source>
        <dbReference type="EMBL" id="GHO43258.1"/>
    </source>
</evidence>
<comment type="caution">
    <text evidence="2">The sequence shown here is derived from an EMBL/GenBank/DDBJ whole genome shotgun (WGS) entry which is preliminary data.</text>
</comment>
<dbReference type="GO" id="GO:0008757">
    <property type="term" value="F:S-adenosylmethionine-dependent methyltransferase activity"/>
    <property type="evidence" value="ECO:0007669"/>
    <property type="project" value="InterPro"/>
</dbReference>
<proteinExistence type="predicted"/>
<dbReference type="PANTHER" id="PTHR43591:SF24">
    <property type="entry name" value="2-METHOXY-6-POLYPRENYL-1,4-BENZOQUINOL METHYLASE, MITOCHONDRIAL"/>
    <property type="match status" value="1"/>
</dbReference>
<organism evidence="2 3">
    <name type="scientific">Ktedonospora formicarum</name>
    <dbReference type="NCBI Taxonomy" id="2778364"/>
    <lineage>
        <taxon>Bacteria</taxon>
        <taxon>Bacillati</taxon>
        <taxon>Chloroflexota</taxon>
        <taxon>Ktedonobacteria</taxon>
        <taxon>Ktedonobacterales</taxon>
        <taxon>Ktedonobacteraceae</taxon>
        <taxon>Ktedonospora</taxon>
    </lineage>
</organism>
<name>A0A8J3MR36_9CHLR</name>
<dbReference type="Proteomes" id="UP000612362">
    <property type="component" value="Unassembled WGS sequence"/>
</dbReference>
<dbReference type="RefSeq" id="WP_220192741.1">
    <property type="nucleotide sequence ID" value="NZ_BNJF01000001.1"/>
</dbReference>